<proteinExistence type="predicted"/>
<dbReference type="InterPro" id="IPR001296">
    <property type="entry name" value="Glyco_trans_1"/>
</dbReference>
<keyword evidence="3" id="KW-0808">Transferase</keyword>
<evidence type="ECO:0000313" key="3">
    <source>
        <dbReference type="EMBL" id="KKQ89486.1"/>
    </source>
</evidence>
<dbReference type="AlphaFoldDB" id="A0A0G0PJI7"/>
<dbReference type="PANTHER" id="PTHR45947:SF3">
    <property type="entry name" value="SULFOQUINOVOSYL TRANSFERASE SQD2"/>
    <property type="match status" value="1"/>
</dbReference>
<feature type="domain" description="Glycosyl transferase family 1" evidence="1">
    <location>
        <begin position="213"/>
        <end position="299"/>
    </location>
</feature>
<dbReference type="Proteomes" id="UP000033934">
    <property type="component" value="Unassembled WGS sequence"/>
</dbReference>
<sequence>MKIGTITFSGSTYPPSPKKIIAPIRIAHDICEGMVDKQHDVYLFGPKDCQTRAKLISGEFSSFDTEPFTGSISQKDYLRVQKDLLLLTKVSDFLAIKKLDLLHAHEFRILPYFSPFFNCPVVHTYHGNPKQDILTPEDKQRMKLFYNYNFFVAVSEHQIRDGRGLFNFVGKVYHGIDVGQFTYSNKAGDYLLIANRIIHSKGVDLAIKAAIDVPYSQMHHLYQKAKAYLMPVRIDEAFGLVNIEAMACGTPVIAFAHGSIPEIIKDDVGFVIKNDEVSEMVKAIKNIDKISRQRCREYVEENFTIGKMVDGYEKVYAKVVKEWKKRK</sequence>
<evidence type="ECO:0000313" key="4">
    <source>
        <dbReference type="Proteomes" id="UP000033934"/>
    </source>
</evidence>
<feature type="domain" description="Glycosyltransferase subfamily 4-like N-terminal" evidence="2">
    <location>
        <begin position="26"/>
        <end position="177"/>
    </location>
</feature>
<comment type="caution">
    <text evidence="3">The sequence shown here is derived from an EMBL/GenBank/DDBJ whole genome shotgun (WGS) entry which is preliminary data.</text>
</comment>
<reference evidence="3 4" key="1">
    <citation type="journal article" date="2015" name="Nature">
        <title>rRNA introns, odd ribosomes, and small enigmatic genomes across a large radiation of phyla.</title>
        <authorList>
            <person name="Brown C.T."/>
            <person name="Hug L.A."/>
            <person name="Thomas B.C."/>
            <person name="Sharon I."/>
            <person name="Castelle C.J."/>
            <person name="Singh A."/>
            <person name="Wilkins M.J."/>
            <person name="Williams K.H."/>
            <person name="Banfield J.F."/>
        </authorList>
    </citation>
    <scope>NUCLEOTIDE SEQUENCE [LARGE SCALE GENOMIC DNA]</scope>
</reference>
<gene>
    <name evidence="3" type="ORF">UT11_C0024G0007</name>
</gene>
<dbReference type="PANTHER" id="PTHR45947">
    <property type="entry name" value="SULFOQUINOVOSYL TRANSFERASE SQD2"/>
    <property type="match status" value="1"/>
</dbReference>
<evidence type="ECO:0000259" key="2">
    <source>
        <dbReference type="Pfam" id="PF13439"/>
    </source>
</evidence>
<dbReference type="InterPro" id="IPR028098">
    <property type="entry name" value="Glyco_trans_4-like_N"/>
</dbReference>
<name>A0A0G0PJI7_9BACT</name>
<evidence type="ECO:0000259" key="1">
    <source>
        <dbReference type="Pfam" id="PF00534"/>
    </source>
</evidence>
<dbReference type="InterPro" id="IPR050194">
    <property type="entry name" value="Glycosyltransferase_grp1"/>
</dbReference>
<dbReference type="Pfam" id="PF13439">
    <property type="entry name" value="Glyco_transf_4"/>
    <property type="match status" value="1"/>
</dbReference>
<dbReference type="GO" id="GO:0016757">
    <property type="term" value="F:glycosyltransferase activity"/>
    <property type="evidence" value="ECO:0007669"/>
    <property type="project" value="InterPro"/>
</dbReference>
<dbReference type="Gene3D" id="3.40.50.2000">
    <property type="entry name" value="Glycogen Phosphorylase B"/>
    <property type="match status" value="3"/>
</dbReference>
<accession>A0A0G0PJI7</accession>
<dbReference type="SUPFAM" id="SSF53756">
    <property type="entry name" value="UDP-Glycosyltransferase/glycogen phosphorylase"/>
    <property type="match status" value="1"/>
</dbReference>
<dbReference type="Pfam" id="PF00534">
    <property type="entry name" value="Glycos_transf_1"/>
    <property type="match status" value="1"/>
</dbReference>
<organism evidence="3 4">
    <name type="scientific">Berkelbacteria bacterium GW2011_GWA2_38_9</name>
    <dbReference type="NCBI Taxonomy" id="1618334"/>
    <lineage>
        <taxon>Bacteria</taxon>
        <taxon>Candidatus Berkelbacteria</taxon>
    </lineage>
</organism>
<protein>
    <submittedName>
        <fullName evidence="3">Glycosyl transferase group 1</fullName>
    </submittedName>
</protein>
<dbReference type="EMBL" id="LBVO01000024">
    <property type="protein sequence ID" value="KKQ89486.1"/>
    <property type="molecule type" value="Genomic_DNA"/>
</dbReference>